<evidence type="ECO:0000256" key="6">
    <source>
        <dbReference type="SAM" id="Phobius"/>
    </source>
</evidence>
<evidence type="ECO:0000256" key="3">
    <source>
        <dbReference type="ARBA" id="ARBA00022692"/>
    </source>
</evidence>
<dbReference type="EMBL" id="AP023098">
    <property type="protein sequence ID" value="BCE86258.1"/>
    <property type="molecule type" value="Genomic_DNA"/>
</dbReference>
<dbReference type="EMBL" id="AP023094">
    <property type="protein sequence ID" value="BCE51540.1"/>
    <property type="molecule type" value="Genomic_DNA"/>
</dbReference>
<protein>
    <submittedName>
        <fullName evidence="7">Transporter</fullName>
    </submittedName>
</protein>
<dbReference type="EMBL" id="AP023095">
    <property type="protein sequence ID" value="BCE60281.1"/>
    <property type="molecule type" value="Genomic_DNA"/>
</dbReference>
<dbReference type="Pfam" id="PF01810">
    <property type="entry name" value="LysE"/>
    <property type="match status" value="1"/>
</dbReference>
<accession>A0A809XGX7</accession>
<evidence type="ECO:0000256" key="5">
    <source>
        <dbReference type="ARBA" id="ARBA00023136"/>
    </source>
</evidence>
<feature type="transmembrane region" description="Helical" evidence="6">
    <location>
        <begin position="80"/>
        <end position="101"/>
    </location>
</feature>
<dbReference type="InterPro" id="IPR001123">
    <property type="entry name" value="LeuE-type"/>
</dbReference>
<keyword evidence="4 6" id="KW-1133">Transmembrane helix</keyword>
<evidence type="ECO:0000256" key="1">
    <source>
        <dbReference type="ARBA" id="ARBA00004651"/>
    </source>
</evidence>
<evidence type="ECO:0000313" key="9">
    <source>
        <dbReference type="EMBL" id="BCE42715.1"/>
    </source>
</evidence>
<feature type="transmembrane region" description="Helical" evidence="6">
    <location>
        <begin position="213"/>
        <end position="231"/>
    </location>
</feature>
<sequence length="235" mass="25313">MGGHTALICLPFPFFPCINAFNRFQPSPSLMSMQAYLAFVAACIALALLPGPIVTLVIANGLRHGTRAALTNVLGAQAGLAIVIGIVAIGLTSLMATMGYWFDWVRFAGAAYLVWLGIKLIWAPVEGVNVDQPPPPPRGGFFLQGFLVLLSNPKVLVFFGAFIPQFMDMNRDHFPQVALLGATFMVTAAMTDALYAIAAGRARKFFSARRTRMMSRISGGFMIGGGIWLALTRAK</sequence>
<reference evidence="10" key="5">
    <citation type="submission" date="2020-05" db="EMBL/GenBank/DDBJ databases">
        <title>Complete genome sequence of Bradyrhizobium diazoefficiens XF4 isolated from soybean nodule.</title>
        <authorList>
            <person name="Noda R."/>
            <person name="Kakizaki K."/>
            <person name="Minamisawa K."/>
        </authorList>
    </citation>
    <scope>NUCLEOTIDE SEQUENCE</scope>
    <source>
        <strain evidence="10">XF4</strain>
    </source>
</reference>
<reference evidence="13" key="8">
    <citation type="submission" date="2020-05" db="EMBL/GenBank/DDBJ databases">
        <title>Complete genome sequence of Bradyrhizobium diazoefficiens XF9 isolated from soybean nodule.</title>
        <authorList>
            <person name="Noda R."/>
            <person name="Kakizaki K."/>
            <person name="Minamisawa K."/>
        </authorList>
    </citation>
    <scope>NUCLEOTIDE SEQUENCE</scope>
    <source>
        <strain evidence="13">XF9</strain>
    </source>
</reference>
<dbReference type="EMBL" id="AP023092">
    <property type="protein sequence ID" value="BCE34035.1"/>
    <property type="molecule type" value="Genomic_DNA"/>
</dbReference>
<evidence type="ECO:0000256" key="2">
    <source>
        <dbReference type="ARBA" id="ARBA00022475"/>
    </source>
</evidence>
<dbReference type="PANTHER" id="PTHR30086:SF20">
    <property type="entry name" value="ARGININE EXPORTER PROTEIN ARGO-RELATED"/>
    <property type="match status" value="1"/>
</dbReference>
<gene>
    <name evidence="14" type="ORF">XF10B_78340</name>
    <name evidence="7" type="ORF">XF1B_79620</name>
    <name evidence="8" type="ORF">XF2B_78040</name>
    <name evidence="9" type="ORF">XF3B_77460</name>
    <name evidence="10" type="ORF">XF4B_78890</name>
    <name evidence="11" type="ORF">XF5B_77930</name>
    <name evidence="12" type="ORF">XF6B_77640</name>
    <name evidence="13" type="ORF">XF9B_76790</name>
</gene>
<dbReference type="GO" id="GO:0015171">
    <property type="term" value="F:amino acid transmembrane transporter activity"/>
    <property type="evidence" value="ECO:0007669"/>
    <property type="project" value="TreeGrafter"/>
</dbReference>
<reference evidence="11" key="6">
    <citation type="submission" date="2020-05" db="EMBL/GenBank/DDBJ databases">
        <title>Complete genome sequence of Bradyrhizobium diazoefficiens XF5 isolated from soybean nodule.</title>
        <authorList>
            <person name="Noda R."/>
            <person name="Kakizaki K."/>
            <person name="Minamisawa K."/>
        </authorList>
    </citation>
    <scope>NUCLEOTIDE SEQUENCE</scope>
    <source>
        <strain evidence="11">XF5</strain>
    </source>
</reference>
<keyword evidence="3 6" id="KW-0812">Transmembrane</keyword>
<reference evidence="9" key="4">
    <citation type="submission" date="2020-05" db="EMBL/GenBank/DDBJ databases">
        <title>Complete genome sequence of Bradyrhizobium diazoefficiens XF3 isolated from soybean nodule.</title>
        <authorList>
            <person name="Noda R."/>
            <person name="Kakizaki K."/>
            <person name="Minamisawa K."/>
        </authorList>
    </citation>
    <scope>NUCLEOTIDE SEQUENCE</scope>
    <source>
        <strain evidence="9">XF3</strain>
    </source>
</reference>
<evidence type="ECO:0000256" key="4">
    <source>
        <dbReference type="ARBA" id="ARBA00022989"/>
    </source>
</evidence>
<reference evidence="14" key="2">
    <citation type="submission" date="2020-05" db="EMBL/GenBank/DDBJ databases">
        <title>Complete genome sequence of Bradyrhizobium diazoefficiens XF10 isolated from soybean nodule.</title>
        <authorList>
            <person name="Noda R."/>
            <person name="Kakizaki K."/>
            <person name="Minamisawa K."/>
        </authorList>
    </citation>
    <scope>NUCLEOTIDE SEQUENCE</scope>
    <source>
        <strain evidence="14">XF10</strain>
    </source>
</reference>
<dbReference type="AlphaFoldDB" id="A0A809XGX7"/>
<reference evidence="8" key="3">
    <citation type="submission" date="2020-05" db="EMBL/GenBank/DDBJ databases">
        <title>Complete genome sequence of Bradyrhizobium diazoefficiens XF2 isolated from soybean nodule.</title>
        <authorList>
            <person name="Noda R."/>
            <person name="Kakizaki K."/>
            <person name="Minamisawa K."/>
        </authorList>
    </citation>
    <scope>NUCLEOTIDE SEQUENCE</scope>
    <source>
        <strain evidence="8">XF2</strain>
    </source>
</reference>
<feature type="transmembrane region" description="Helical" evidence="6">
    <location>
        <begin position="146"/>
        <end position="167"/>
    </location>
</feature>
<dbReference type="PANTHER" id="PTHR30086">
    <property type="entry name" value="ARGININE EXPORTER PROTEIN ARGO"/>
    <property type="match status" value="1"/>
</dbReference>
<proteinExistence type="predicted"/>
<evidence type="ECO:0000313" key="12">
    <source>
        <dbReference type="EMBL" id="BCE68965.1"/>
    </source>
</evidence>
<organism evidence="7">
    <name type="scientific">Bradyrhizobium diazoefficiens</name>
    <dbReference type="NCBI Taxonomy" id="1355477"/>
    <lineage>
        <taxon>Bacteria</taxon>
        <taxon>Pseudomonadati</taxon>
        <taxon>Pseudomonadota</taxon>
        <taxon>Alphaproteobacteria</taxon>
        <taxon>Hyphomicrobiales</taxon>
        <taxon>Nitrobacteraceae</taxon>
        <taxon>Bradyrhizobium</taxon>
    </lineage>
</organism>
<evidence type="ECO:0000313" key="14">
    <source>
        <dbReference type="EMBL" id="BCE95036.1"/>
    </source>
</evidence>
<feature type="transmembrane region" description="Helical" evidence="6">
    <location>
        <begin position="36"/>
        <end position="59"/>
    </location>
</feature>
<keyword evidence="5 6" id="KW-0472">Membrane</keyword>
<evidence type="ECO:0000313" key="10">
    <source>
        <dbReference type="EMBL" id="BCE51540.1"/>
    </source>
</evidence>
<keyword evidence="2" id="KW-1003">Cell membrane</keyword>
<evidence type="ECO:0000313" key="7">
    <source>
        <dbReference type="EMBL" id="BCE25281.1"/>
    </source>
</evidence>
<comment type="subcellular location">
    <subcellularLocation>
        <location evidence="1">Cell membrane</location>
        <topology evidence="1">Multi-pass membrane protein</topology>
    </subcellularLocation>
</comment>
<reference evidence="7" key="1">
    <citation type="submission" date="2020-05" db="EMBL/GenBank/DDBJ databases">
        <title>Complete genome sequence of Bradyrhizobium diazoefficiens XF1 isolated from soybean nodule.</title>
        <authorList>
            <person name="Noda R."/>
            <person name="Kakizaki K."/>
            <person name="Minamisawa K."/>
        </authorList>
    </citation>
    <scope>NUCLEOTIDE SEQUENCE</scope>
    <source>
        <strain evidence="7">XF1</strain>
    </source>
</reference>
<dbReference type="PIRSF" id="PIRSF006324">
    <property type="entry name" value="LeuE"/>
    <property type="match status" value="1"/>
</dbReference>
<feature type="transmembrane region" description="Helical" evidence="6">
    <location>
        <begin position="179"/>
        <end position="201"/>
    </location>
</feature>
<dbReference type="GO" id="GO:0005886">
    <property type="term" value="C:plasma membrane"/>
    <property type="evidence" value="ECO:0007669"/>
    <property type="project" value="UniProtKB-SubCell"/>
</dbReference>
<evidence type="ECO:0000313" key="8">
    <source>
        <dbReference type="EMBL" id="BCE34035.1"/>
    </source>
</evidence>
<dbReference type="EMBL" id="AP023093">
    <property type="protein sequence ID" value="BCE42715.1"/>
    <property type="molecule type" value="Genomic_DNA"/>
</dbReference>
<evidence type="ECO:0000313" key="11">
    <source>
        <dbReference type="EMBL" id="BCE60281.1"/>
    </source>
</evidence>
<dbReference type="EMBL" id="AP023096">
    <property type="protein sequence ID" value="BCE68965.1"/>
    <property type="molecule type" value="Genomic_DNA"/>
</dbReference>
<dbReference type="EMBL" id="AP023091">
    <property type="protein sequence ID" value="BCE25281.1"/>
    <property type="molecule type" value="Genomic_DNA"/>
</dbReference>
<feature type="transmembrane region" description="Helical" evidence="6">
    <location>
        <begin position="107"/>
        <end position="125"/>
    </location>
</feature>
<evidence type="ECO:0000313" key="13">
    <source>
        <dbReference type="EMBL" id="BCE86258.1"/>
    </source>
</evidence>
<name>A0A809XGX7_9BRAD</name>
<reference evidence="12" key="7">
    <citation type="submission" date="2020-05" db="EMBL/GenBank/DDBJ databases">
        <title>Complete genome sequence of Bradyrhizobium diazoefficiens XF6 isolated from soybean nodule.</title>
        <authorList>
            <person name="Noda R."/>
            <person name="Kakizaki K."/>
            <person name="Minamisawa K."/>
        </authorList>
    </citation>
    <scope>NUCLEOTIDE SEQUENCE</scope>
    <source>
        <strain evidence="12">XF6</strain>
    </source>
</reference>
<dbReference type="EMBL" id="AP023099">
    <property type="protein sequence ID" value="BCE95036.1"/>
    <property type="molecule type" value="Genomic_DNA"/>
</dbReference>